<dbReference type="InterPro" id="IPR004358">
    <property type="entry name" value="Sig_transdc_His_kin-like_C"/>
</dbReference>
<dbReference type="SMART" id="SM00388">
    <property type="entry name" value="HisKA"/>
    <property type="match status" value="1"/>
</dbReference>
<dbReference type="Gene3D" id="2.10.70.100">
    <property type="match status" value="1"/>
</dbReference>
<dbReference type="Gene3D" id="3.30.450.20">
    <property type="entry name" value="PAS domain"/>
    <property type="match status" value="3"/>
</dbReference>
<evidence type="ECO:0000313" key="12">
    <source>
        <dbReference type="Proteomes" id="UP000234845"/>
    </source>
</evidence>
<accession>A0A2N5Y6C5</accession>
<comment type="caution">
    <text evidence="11">The sequence shown here is derived from an EMBL/GenBank/DDBJ whole genome shotgun (WGS) entry which is preliminary data.</text>
</comment>
<dbReference type="PROSITE" id="PS50110">
    <property type="entry name" value="RESPONSE_REGULATORY"/>
    <property type="match status" value="2"/>
</dbReference>
<evidence type="ECO:0000259" key="8">
    <source>
        <dbReference type="PROSITE" id="PS50110"/>
    </source>
</evidence>
<dbReference type="Pfam" id="PF02518">
    <property type="entry name" value="HATPase_c"/>
    <property type="match status" value="1"/>
</dbReference>
<dbReference type="Gene3D" id="3.30.565.10">
    <property type="entry name" value="Histidine kinase-like ATPase, C-terminal domain"/>
    <property type="match status" value="1"/>
</dbReference>
<feature type="domain" description="Response regulatory" evidence="8">
    <location>
        <begin position="1"/>
        <end position="112"/>
    </location>
</feature>
<dbReference type="SMART" id="SM00091">
    <property type="entry name" value="PAS"/>
    <property type="match status" value="3"/>
</dbReference>
<dbReference type="AlphaFoldDB" id="A0A2N5Y6C5"/>
<dbReference type="PRINTS" id="PR00344">
    <property type="entry name" value="BCTRLSENSOR"/>
</dbReference>
<dbReference type="PROSITE" id="PS50109">
    <property type="entry name" value="HIS_KIN"/>
    <property type="match status" value="1"/>
</dbReference>
<dbReference type="SUPFAM" id="SSF52172">
    <property type="entry name" value="CheY-like"/>
    <property type="match status" value="3"/>
</dbReference>
<evidence type="ECO:0000313" key="11">
    <source>
        <dbReference type="EMBL" id="PLW83948.1"/>
    </source>
</evidence>
<evidence type="ECO:0000256" key="6">
    <source>
        <dbReference type="PROSITE-ProRule" id="PRU00169"/>
    </source>
</evidence>
<dbReference type="SMART" id="SM00387">
    <property type="entry name" value="HATPase_c"/>
    <property type="match status" value="1"/>
</dbReference>
<dbReference type="Pfam" id="PF00072">
    <property type="entry name" value="Response_reg"/>
    <property type="match status" value="1"/>
</dbReference>
<dbReference type="InterPro" id="IPR000700">
    <property type="entry name" value="PAS-assoc_C"/>
</dbReference>
<evidence type="ECO:0000259" key="10">
    <source>
        <dbReference type="PROSITE" id="PS50113"/>
    </source>
</evidence>
<evidence type="ECO:0000256" key="2">
    <source>
        <dbReference type="ARBA" id="ARBA00012438"/>
    </source>
</evidence>
<dbReference type="SUPFAM" id="SSF55874">
    <property type="entry name" value="ATPase domain of HSP90 chaperone/DNA topoisomerase II/histidine kinase"/>
    <property type="match status" value="1"/>
</dbReference>
<dbReference type="InterPro" id="IPR003594">
    <property type="entry name" value="HATPase_dom"/>
</dbReference>
<dbReference type="InterPro" id="IPR013767">
    <property type="entry name" value="PAS_fold"/>
</dbReference>
<dbReference type="CDD" id="cd00082">
    <property type="entry name" value="HisKA"/>
    <property type="match status" value="1"/>
</dbReference>
<feature type="modified residue" description="4-aspartylphosphate" evidence="6">
    <location>
        <position position="940"/>
    </location>
</feature>
<evidence type="ECO:0000256" key="3">
    <source>
        <dbReference type="ARBA" id="ARBA00022553"/>
    </source>
</evidence>
<dbReference type="SUPFAM" id="SSF55785">
    <property type="entry name" value="PYP-like sensor domain (PAS domain)"/>
    <property type="match status" value="2"/>
</dbReference>
<dbReference type="EC" id="2.7.13.3" evidence="2"/>
<dbReference type="InterPro" id="IPR036890">
    <property type="entry name" value="HATPase_C_sf"/>
</dbReference>
<dbReference type="Pfam" id="PF00989">
    <property type="entry name" value="PAS"/>
    <property type="match status" value="1"/>
</dbReference>
<dbReference type="PROSITE" id="PS50112">
    <property type="entry name" value="PAS"/>
    <property type="match status" value="1"/>
</dbReference>
<dbReference type="Pfam" id="PF00512">
    <property type="entry name" value="HisKA"/>
    <property type="match status" value="1"/>
</dbReference>
<name>A0A2N5Y6C5_9GAMM</name>
<comment type="catalytic activity">
    <reaction evidence="1">
        <text>ATP + protein L-histidine = ADP + protein N-phospho-L-histidine.</text>
        <dbReference type="EC" id="2.7.13.3"/>
    </reaction>
</comment>
<dbReference type="GO" id="GO:0009927">
    <property type="term" value="F:histidine phosphotransfer kinase activity"/>
    <property type="evidence" value="ECO:0007669"/>
    <property type="project" value="TreeGrafter"/>
</dbReference>
<dbReference type="InterPro" id="IPR001789">
    <property type="entry name" value="Sig_transdc_resp-reg_receiver"/>
</dbReference>
<feature type="domain" description="Histidine kinase" evidence="7">
    <location>
        <begin position="642"/>
        <end position="859"/>
    </location>
</feature>
<dbReference type="PANTHER" id="PTHR43047">
    <property type="entry name" value="TWO-COMPONENT HISTIDINE PROTEIN KINASE"/>
    <property type="match status" value="1"/>
</dbReference>
<evidence type="ECO:0000256" key="1">
    <source>
        <dbReference type="ARBA" id="ARBA00000085"/>
    </source>
</evidence>
<dbReference type="CDD" id="cd17546">
    <property type="entry name" value="REC_hyHK_CKI1_RcsC-like"/>
    <property type="match status" value="1"/>
</dbReference>
<dbReference type="SUPFAM" id="SSF47384">
    <property type="entry name" value="Homodimeric domain of signal transducing histidine kinase"/>
    <property type="match status" value="1"/>
</dbReference>
<proteinExistence type="predicted"/>
<dbReference type="Gene3D" id="1.10.287.130">
    <property type="match status" value="1"/>
</dbReference>
<dbReference type="GO" id="GO:0006355">
    <property type="term" value="P:regulation of DNA-templated transcription"/>
    <property type="evidence" value="ECO:0007669"/>
    <property type="project" value="InterPro"/>
</dbReference>
<keyword evidence="3 6" id="KW-0597">Phosphoprotein</keyword>
<evidence type="ECO:0000256" key="5">
    <source>
        <dbReference type="ARBA" id="ARBA00022777"/>
    </source>
</evidence>
<sequence>MTGPGVFVAVAADATLMVHTLQQRGYRARGFDGVEALVIACQAPDVTLPAALVVDRLDPSLKRFKAAGVAVVLIGGSAEEYACTEAIKAGADRYLLAPVNPARLVEAVERLVMRKPVRVLLVDDDVLSLSERGAVLEHAGFEVSVLDRPLDIQGSLQPVPPDIIVVNSAMRHAAILVSILCSLDENWSDSILLCGAAMGMERLSRVALPESADGLVASVTGVVCRARAYSAKLRRLQAQRRLGLRKQHAQNSSAMVSVTDEFGVINHVNNQFCIVSGYSREELLGQNHGVVNSMEHPPEFYAEMRGTISDGSVWRGLIRNRRKDGSLYWVFATISPRIDAAGEPVEYINHFILVLADDDPDYAEAELLTEIQEQFRTRLGVTEGGILAVDEQQQVLFCNRRLEDLALVPRRMLRGAGVSIMAREQIHNWVKDPQRLDRRCAEIAATPEDVSHDVVEHLDGRKIEVDSMPWRFTEGHPGRVWHFMEVIADPLVAGGGVVDRLRLGQMFANIGTRDWDLNTGIMFCSEQVPALCGLPAGQLETTFNAFIGGVHPDDRGAVKKAMQTSIEEATGYSIEYRVRWPDETVRWLSERGNVICDETGRVGGLVGVVQDIDDSKRAAMELLATREEAERANQAKSEFLSRMSHELRTPMNAVLGFAQIMEYDDTLPPDHIDNVNEIIRAGGHLLELINEVLDLAKVESGSVDLAIEPVVLRPVVDECLALITATARKRGITIVNTVNAAAVVRTDRMHLKQSLLNLMSNGVKYNSQNGQLTVSTVDVREGEWMQLRVNDSGAGIEADKLSRLFDPFDRLDIDDSEIEGAGIGLAITRRLIEMTGGGVGVSSVVGSGSTFWLELQREEALTVGALAPRDWRHERAVARDPVNSAASFKTILYVEDNTASIRLMAQILSHRQHVRLLTAHTAERCVELSLQQSPDLLIIDINIPGLDAYQLLQRLRAREHMSALPILALSGNALPADIDRGNAEGFSGYISKPLQADYVLRMLDVHLTLYPDP</sequence>
<dbReference type="GO" id="GO:0000155">
    <property type="term" value="F:phosphorelay sensor kinase activity"/>
    <property type="evidence" value="ECO:0007669"/>
    <property type="project" value="InterPro"/>
</dbReference>
<dbReference type="InterPro" id="IPR000014">
    <property type="entry name" value="PAS"/>
</dbReference>
<dbReference type="InterPro" id="IPR011006">
    <property type="entry name" value="CheY-like_superfamily"/>
</dbReference>
<dbReference type="PANTHER" id="PTHR43047:SF72">
    <property type="entry name" value="OSMOSENSING HISTIDINE PROTEIN KINASE SLN1"/>
    <property type="match status" value="1"/>
</dbReference>
<dbReference type="InterPro" id="IPR036097">
    <property type="entry name" value="HisK_dim/P_sf"/>
</dbReference>
<dbReference type="InterPro" id="IPR005467">
    <property type="entry name" value="His_kinase_dom"/>
</dbReference>
<dbReference type="RefSeq" id="WP_101519585.1">
    <property type="nucleotide sequence ID" value="NZ_PKLZ01000001.1"/>
</dbReference>
<dbReference type="EMBL" id="PKLZ01000001">
    <property type="protein sequence ID" value="PLW83948.1"/>
    <property type="molecule type" value="Genomic_DNA"/>
</dbReference>
<feature type="domain" description="PAC" evidence="10">
    <location>
        <begin position="572"/>
        <end position="624"/>
    </location>
</feature>
<dbReference type="InterPro" id="IPR035965">
    <property type="entry name" value="PAS-like_dom_sf"/>
</dbReference>
<dbReference type="OrthoDB" id="9770795at2"/>
<dbReference type="Gene3D" id="3.40.50.2300">
    <property type="match status" value="2"/>
</dbReference>
<dbReference type="InterPro" id="IPR003661">
    <property type="entry name" value="HisK_dim/P_dom"/>
</dbReference>
<dbReference type="NCBIfam" id="TIGR00229">
    <property type="entry name" value="sensory_box"/>
    <property type="match status" value="2"/>
</dbReference>
<evidence type="ECO:0000259" key="9">
    <source>
        <dbReference type="PROSITE" id="PS50112"/>
    </source>
</evidence>
<dbReference type="CDD" id="cd00130">
    <property type="entry name" value="PAS"/>
    <property type="match status" value="2"/>
</dbReference>
<dbReference type="InterPro" id="IPR013655">
    <property type="entry name" value="PAS_fold_3"/>
</dbReference>
<dbReference type="InterPro" id="IPR001610">
    <property type="entry name" value="PAC"/>
</dbReference>
<keyword evidence="5" id="KW-0418">Kinase</keyword>
<keyword evidence="12" id="KW-1185">Reference proteome</keyword>
<dbReference type="GO" id="GO:0005886">
    <property type="term" value="C:plasma membrane"/>
    <property type="evidence" value="ECO:0007669"/>
    <property type="project" value="TreeGrafter"/>
</dbReference>
<dbReference type="SMART" id="SM00448">
    <property type="entry name" value="REC"/>
    <property type="match status" value="1"/>
</dbReference>
<evidence type="ECO:0000256" key="4">
    <source>
        <dbReference type="ARBA" id="ARBA00022679"/>
    </source>
</evidence>
<protein>
    <recommendedName>
        <fullName evidence="2">histidine kinase</fullName>
        <ecNumber evidence="2">2.7.13.3</ecNumber>
    </recommendedName>
</protein>
<feature type="domain" description="Response regulatory" evidence="8">
    <location>
        <begin position="890"/>
        <end position="1007"/>
    </location>
</feature>
<dbReference type="PROSITE" id="PS50113">
    <property type="entry name" value="PAC"/>
    <property type="match status" value="1"/>
</dbReference>
<organism evidence="11 12">
    <name type="scientific">Kineobactrum sediminis</name>
    <dbReference type="NCBI Taxonomy" id="1905677"/>
    <lineage>
        <taxon>Bacteria</taxon>
        <taxon>Pseudomonadati</taxon>
        <taxon>Pseudomonadota</taxon>
        <taxon>Gammaproteobacteria</taxon>
        <taxon>Cellvibrionales</taxon>
        <taxon>Halieaceae</taxon>
        <taxon>Kineobactrum</taxon>
    </lineage>
</organism>
<dbReference type="Pfam" id="PF08447">
    <property type="entry name" value="PAS_3"/>
    <property type="match status" value="1"/>
</dbReference>
<dbReference type="Proteomes" id="UP000234845">
    <property type="component" value="Unassembled WGS sequence"/>
</dbReference>
<reference evidence="12" key="1">
    <citation type="submission" date="2017-11" db="EMBL/GenBank/DDBJ databases">
        <title>The draft genome sequence of Chromatocurvus sp. F02.</title>
        <authorList>
            <person name="Du Z.-J."/>
            <person name="Chang Y.-Q."/>
        </authorList>
    </citation>
    <scope>NUCLEOTIDE SEQUENCE [LARGE SCALE GENOMIC DNA]</scope>
    <source>
        <strain evidence="12">F02</strain>
    </source>
</reference>
<dbReference type="SMART" id="SM00086">
    <property type="entry name" value="PAC"/>
    <property type="match status" value="2"/>
</dbReference>
<feature type="domain" description="PAS" evidence="9">
    <location>
        <begin position="250"/>
        <end position="297"/>
    </location>
</feature>
<gene>
    <name evidence="11" type="ORF">CWI75_00905</name>
</gene>
<comment type="caution">
    <text evidence="6">Lacks conserved residue(s) required for the propagation of feature annotation.</text>
</comment>
<evidence type="ECO:0000259" key="7">
    <source>
        <dbReference type="PROSITE" id="PS50109"/>
    </source>
</evidence>
<keyword evidence="4" id="KW-0808">Transferase</keyword>